<gene>
    <name evidence="3" type="ORF">FRZ00_06275</name>
</gene>
<evidence type="ECO:0000313" key="3">
    <source>
        <dbReference type="EMBL" id="KAB7850201.1"/>
    </source>
</evidence>
<reference evidence="3 4" key="1">
    <citation type="journal article" date="2019" name="Microb. Cell Fact.">
        <title>Exploring novel herbicidin analogues by transcriptional regulator overexpression and MS/MS molecular networking.</title>
        <authorList>
            <person name="Shi Y."/>
            <person name="Gu R."/>
            <person name="Li Y."/>
            <person name="Wang X."/>
            <person name="Ren W."/>
            <person name="Li X."/>
            <person name="Wang L."/>
            <person name="Xie Y."/>
            <person name="Hong B."/>
        </authorList>
    </citation>
    <scope>NUCLEOTIDE SEQUENCE [LARGE SCALE GENOMIC DNA]</scope>
    <source>
        <strain evidence="3 4">US-43</strain>
    </source>
</reference>
<dbReference type="Pfam" id="PF00239">
    <property type="entry name" value="Resolvase"/>
    <property type="match status" value="1"/>
</dbReference>
<feature type="domain" description="Recombinase" evidence="2">
    <location>
        <begin position="174"/>
        <end position="283"/>
    </location>
</feature>
<dbReference type="Gene3D" id="3.40.50.1390">
    <property type="entry name" value="Resolvase, N-terminal catalytic domain"/>
    <property type="match status" value="1"/>
</dbReference>
<proteinExistence type="predicted"/>
<comment type="caution">
    <text evidence="3">The sequence shown here is derived from an EMBL/GenBank/DDBJ whole genome shotgun (WGS) entry which is preliminary data.</text>
</comment>
<dbReference type="InterPro" id="IPR011109">
    <property type="entry name" value="DNA_bind_recombinase_dom"/>
</dbReference>
<dbReference type="PROSITE" id="PS51737">
    <property type="entry name" value="RECOMBINASE_DNA_BIND"/>
    <property type="match status" value="1"/>
</dbReference>
<dbReference type="GO" id="GO:0000150">
    <property type="term" value="F:DNA strand exchange activity"/>
    <property type="evidence" value="ECO:0007669"/>
    <property type="project" value="InterPro"/>
</dbReference>
<keyword evidence="4" id="KW-1185">Reference proteome</keyword>
<dbReference type="GO" id="GO:0003677">
    <property type="term" value="F:DNA binding"/>
    <property type="evidence" value="ECO:0007669"/>
    <property type="project" value="InterPro"/>
</dbReference>
<evidence type="ECO:0000256" key="1">
    <source>
        <dbReference type="SAM" id="Coils"/>
    </source>
</evidence>
<dbReference type="SUPFAM" id="SSF53041">
    <property type="entry name" value="Resolvase-like"/>
    <property type="match status" value="1"/>
</dbReference>
<dbReference type="RefSeq" id="WP_152262740.1">
    <property type="nucleotide sequence ID" value="NZ_VOKX01000009.1"/>
</dbReference>
<dbReference type="InterPro" id="IPR036162">
    <property type="entry name" value="Resolvase-like_N_sf"/>
</dbReference>
<dbReference type="EMBL" id="VOKX01000009">
    <property type="protein sequence ID" value="KAB7850201.1"/>
    <property type="molecule type" value="Genomic_DNA"/>
</dbReference>
<dbReference type="InterPro" id="IPR038109">
    <property type="entry name" value="DNA_bind_recomb_sf"/>
</dbReference>
<organism evidence="3 4">
    <name type="scientific">Streptomyces mobaraensis</name>
    <name type="common">Streptoverticillium mobaraense</name>
    <dbReference type="NCBI Taxonomy" id="35621"/>
    <lineage>
        <taxon>Bacteria</taxon>
        <taxon>Bacillati</taxon>
        <taxon>Actinomycetota</taxon>
        <taxon>Actinomycetes</taxon>
        <taxon>Kitasatosporales</taxon>
        <taxon>Streptomycetaceae</taxon>
        <taxon>Streptomyces</taxon>
    </lineage>
</organism>
<dbReference type="InterPro" id="IPR006119">
    <property type="entry name" value="Resolv_N"/>
</dbReference>
<feature type="coiled-coil region" evidence="1">
    <location>
        <begin position="364"/>
        <end position="391"/>
    </location>
</feature>
<dbReference type="OrthoDB" id="4500247at2"/>
<accession>A0A5N5WCZ6</accession>
<evidence type="ECO:0000313" key="4">
    <source>
        <dbReference type="Proteomes" id="UP000327000"/>
    </source>
</evidence>
<dbReference type="InterPro" id="IPR050639">
    <property type="entry name" value="SSR_resolvase"/>
</dbReference>
<name>A0A5N5WCZ6_STRMB</name>
<dbReference type="PANTHER" id="PTHR30461">
    <property type="entry name" value="DNA-INVERTASE FROM LAMBDOID PROPHAGE"/>
    <property type="match status" value="1"/>
</dbReference>
<evidence type="ECO:0000259" key="2">
    <source>
        <dbReference type="PROSITE" id="PS51737"/>
    </source>
</evidence>
<dbReference type="Proteomes" id="UP000327000">
    <property type="component" value="Unassembled WGS sequence"/>
</dbReference>
<dbReference type="Pfam" id="PF07508">
    <property type="entry name" value="Recombinase"/>
    <property type="match status" value="1"/>
</dbReference>
<sequence length="490" mass="55227">MPIAPEYLHLVYPGPFLAYLYGRNSVDPKKKGRSVQDQLHAGRRLCETYGWPIVGVFDKDVGRSASRHARRTRSDFEAMLEGIEAGKCRIVVAFEASRYYRDLEVYVRLRNACAANGVLLCYDGTIYDLSKREDRKATAQDALQAEDEVEGIRERNLRTMRSIAEKGRPHGRPLYGYTRRYDPDTGDLVDQFPDPVQGPVVTDIFKRVASLESSYSIVRDLNKRGDTGRIWEERHISQLVRNPSYFGRRIFQGRDFGPATWEPLVDEETWYAVQAILRRPGRNTTDDRTVKHLLSYIGLCGECSGAVKLKILKCRGYLAYQCSERFDTVIRKEKLDAYVEEAVIAWLGSAEAVAAFQPADASASAASLRKLENLKNQLNEARQAAARFDENGVPLLSIVSLAALEAQLVPMITQVENEEAPSPTPPLVRGLVGHPNVEEAWSRLLLPQQREVIRKVVTVRLFRARSRGVRTIEPGRIKLAFVGQPGFTSD</sequence>
<keyword evidence="1" id="KW-0175">Coiled coil</keyword>
<dbReference type="Gene3D" id="3.90.1750.20">
    <property type="entry name" value="Putative Large Serine Recombinase, Chain B, Domain 2"/>
    <property type="match status" value="1"/>
</dbReference>
<dbReference type="PANTHER" id="PTHR30461:SF23">
    <property type="entry name" value="DNA RECOMBINASE-RELATED"/>
    <property type="match status" value="1"/>
</dbReference>
<dbReference type="SMART" id="SM00857">
    <property type="entry name" value="Resolvase"/>
    <property type="match status" value="1"/>
</dbReference>
<dbReference type="AlphaFoldDB" id="A0A5N5WCZ6"/>
<dbReference type="CDD" id="cd00338">
    <property type="entry name" value="Ser_Recombinase"/>
    <property type="match status" value="1"/>
</dbReference>
<protein>
    <submittedName>
        <fullName evidence="3">Recombinase family protein</fullName>
    </submittedName>
</protein>